<reference evidence="10 11" key="1">
    <citation type="submission" date="2016-11" db="EMBL/GenBank/DDBJ databases">
        <authorList>
            <person name="Jaros S."/>
            <person name="Januszkiewicz K."/>
            <person name="Wedrychowicz H."/>
        </authorList>
    </citation>
    <scope>NUCLEOTIDE SEQUENCE [LARGE SCALE GENOMIC DNA]</scope>
    <source>
        <strain evidence="10 11">HD4</strain>
    </source>
</reference>
<keyword evidence="5" id="KW-0547">Nucleotide-binding</keyword>
<keyword evidence="8" id="KW-0472">Membrane</keyword>
<dbReference type="RefSeq" id="WP_073089569.1">
    <property type="nucleotide sequence ID" value="NZ_FRBC01000011.1"/>
</dbReference>
<keyword evidence="3" id="KW-0813">Transport</keyword>
<accession>A0A1M6UB83</accession>
<organism evidence="10 11">
    <name type="scientific">Selenomonas ruminantium</name>
    <dbReference type="NCBI Taxonomy" id="971"/>
    <lineage>
        <taxon>Bacteria</taxon>
        <taxon>Bacillati</taxon>
        <taxon>Bacillota</taxon>
        <taxon>Negativicutes</taxon>
        <taxon>Selenomonadales</taxon>
        <taxon>Selenomonadaceae</taxon>
        <taxon>Selenomonas</taxon>
    </lineage>
</organism>
<feature type="domain" description="ABC transporter" evidence="9">
    <location>
        <begin position="4"/>
        <end position="228"/>
    </location>
</feature>
<gene>
    <name evidence="10" type="ORF">SAMN05216582_11186</name>
</gene>
<keyword evidence="6 10" id="KW-0067">ATP-binding</keyword>
<evidence type="ECO:0000259" key="9">
    <source>
        <dbReference type="PROSITE" id="PS50893"/>
    </source>
</evidence>
<comment type="similarity">
    <text evidence="2">Belongs to the ABC transporter superfamily.</text>
</comment>
<dbReference type="SUPFAM" id="SSF52540">
    <property type="entry name" value="P-loop containing nucleoside triphosphate hydrolases"/>
    <property type="match status" value="1"/>
</dbReference>
<comment type="subcellular location">
    <subcellularLocation>
        <location evidence="1">Cell membrane</location>
        <topology evidence="1">Peripheral membrane protein</topology>
    </subcellularLocation>
</comment>
<dbReference type="Pfam" id="PF00005">
    <property type="entry name" value="ABC_tran"/>
    <property type="match status" value="1"/>
</dbReference>
<dbReference type="InterPro" id="IPR027417">
    <property type="entry name" value="P-loop_NTPase"/>
</dbReference>
<dbReference type="Gene3D" id="3.40.50.300">
    <property type="entry name" value="P-loop containing nucleotide triphosphate hydrolases"/>
    <property type="match status" value="1"/>
</dbReference>
<dbReference type="CDD" id="cd03225">
    <property type="entry name" value="ABC_cobalt_CbiO_domain1"/>
    <property type="match status" value="1"/>
</dbReference>
<dbReference type="GO" id="GO:0043190">
    <property type="term" value="C:ATP-binding cassette (ABC) transporter complex"/>
    <property type="evidence" value="ECO:0007669"/>
    <property type="project" value="TreeGrafter"/>
</dbReference>
<dbReference type="GO" id="GO:0016887">
    <property type="term" value="F:ATP hydrolysis activity"/>
    <property type="evidence" value="ECO:0007669"/>
    <property type="project" value="InterPro"/>
</dbReference>
<dbReference type="InterPro" id="IPR050095">
    <property type="entry name" value="ECF_ABC_transporter_ATP-bd"/>
</dbReference>
<dbReference type="OrthoDB" id="197875at2"/>
<evidence type="ECO:0000256" key="6">
    <source>
        <dbReference type="ARBA" id="ARBA00022840"/>
    </source>
</evidence>
<dbReference type="InterPro" id="IPR003593">
    <property type="entry name" value="AAA+_ATPase"/>
</dbReference>
<dbReference type="InterPro" id="IPR017871">
    <property type="entry name" value="ABC_transporter-like_CS"/>
</dbReference>
<keyword evidence="4" id="KW-1003">Cell membrane</keyword>
<evidence type="ECO:0000256" key="3">
    <source>
        <dbReference type="ARBA" id="ARBA00022448"/>
    </source>
</evidence>
<evidence type="ECO:0000256" key="8">
    <source>
        <dbReference type="ARBA" id="ARBA00023136"/>
    </source>
</evidence>
<dbReference type="PROSITE" id="PS00211">
    <property type="entry name" value="ABC_TRANSPORTER_1"/>
    <property type="match status" value="1"/>
</dbReference>
<protein>
    <submittedName>
        <fullName evidence="10">Cobalt/nickel transport system ATP-binding protein</fullName>
    </submittedName>
</protein>
<dbReference type="GO" id="GO:0005524">
    <property type="term" value="F:ATP binding"/>
    <property type="evidence" value="ECO:0007669"/>
    <property type="project" value="UniProtKB-KW"/>
</dbReference>
<keyword evidence="7" id="KW-1278">Translocase</keyword>
<dbReference type="InterPro" id="IPR003439">
    <property type="entry name" value="ABC_transporter-like_ATP-bd"/>
</dbReference>
<name>A0A1M6UB83_SELRU</name>
<dbReference type="PANTHER" id="PTHR43553">
    <property type="entry name" value="HEAVY METAL TRANSPORTER"/>
    <property type="match status" value="1"/>
</dbReference>
<dbReference type="Proteomes" id="UP000184263">
    <property type="component" value="Unassembled WGS sequence"/>
</dbReference>
<evidence type="ECO:0000313" key="11">
    <source>
        <dbReference type="Proteomes" id="UP000184263"/>
    </source>
</evidence>
<sequence>MKQIECHDVCYAYDGEPVLRHVDLAVAQGEAVALTGPNGAGKSTLLRLLNGLIFPERGSYFFEGWEITKKLMAEHKYSKYFHQRLGYVWQNPDVQLFCSSVAEELAFGPAQMGLSAAEIDERVQDALELFGLTRLRDRAPYTLSGGEKKKAALASILTMNPQVWTLDEPLAALDEKTQDWLVEFLQALKAAGKTLIFSTHEDRLLKQLADRQLVLNSQHEISLYGSES</sequence>
<dbReference type="AlphaFoldDB" id="A0A1M6UB83"/>
<dbReference type="InterPro" id="IPR015856">
    <property type="entry name" value="ABC_transpr_CbiO/EcfA_su"/>
</dbReference>
<dbReference type="SMART" id="SM00382">
    <property type="entry name" value="AAA"/>
    <property type="match status" value="1"/>
</dbReference>
<evidence type="ECO:0000256" key="5">
    <source>
        <dbReference type="ARBA" id="ARBA00022741"/>
    </source>
</evidence>
<dbReference type="PANTHER" id="PTHR43553:SF27">
    <property type="entry name" value="ENERGY-COUPLING FACTOR TRANSPORTER ATP-BINDING PROTEIN ECFA2"/>
    <property type="match status" value="1"/>
</dbReference>
<dbReference type="GO" id="GO:0042626">
    <property type="term" value="F:ATPase-coupled transmembrane transporter activity"/>
    <property type="evidence" value="ECO:0007669"/>
    <property type="project" value="TreeGrafter"/>
</dbReference>
<proteinExistence type="inferred from homology"/>
<evidence type="ECO:0000256" key="2">
    <source>
        <dbReference type="ARBA" id="ARBA00005417"/>
    </source>
</evidence>
<dbReference type="PROSITE" id="PS50893">
    <property type="entry name" value="ABC_TRANSPORTER_2"/>
    <property type="match status" value="1"/>
</dbReference>
<evidence type="ECO:0000256" key="4">
    <source>
        <dbReference type="ARBA" id="ARBA00022475"/>
    </source>
</evidence>
<evidence type="ECO:0000256" key="1">
    <source>
        <dbReference type="ARBA" id="ARBA00004202"/>
    </source>
</evidence>
<evidence type="ECO:0000313" key="10">
    <source>
        <dbReference type="EMBL" id="SHK66423.1"/>
    </source>
</evidence>
<evidence type="ECO:0000256" key="7">
    <source>
        <dbReference type="ARBA" id="ARBA00022967"/>
    </source>
</evidence>
<dbReference type="EMBL" id="FRBC01000011">
    <property type="protein sequence ID" value="SHK66423.1"/>
    <property type="molecule type" value="Genomic_DNA"/>
</dbReference>